<feature type="non-terminal residue" evidence="1">
    <location>
        <position position="1"/>
    </location>
</feature>
<dbReference type="EMBL" id="HAEH01003722">
    <property type="protein sequence ID" value="SBR72003.1"/>
    <property type="molecule type" value="Transcribed_RNA"/>
</dbReference>
<organism evidence="1">
    <name type="scientific">Nothobranchius rachovii</name>
    <name type="common">bluefin notho</name>
    <dbReference type="NCBI Taxonomy" id="451742"/>
    <lineage>
        <taxon>Eukaryota</taxon>
        <taxon>Metazoa</taxon>
        <taxon>Chordata</taxon>
        <taxon>Craniata</taxon>
        <taxon>Vertebrata</taxon>
        <taxon>Euteleostomi</taxon>
        <taxon>Actinopterygii</taxon>
        <taxon>Neopterygii</taxon>
        <taxon>Teleostei</taxon>
        <taxon>Neoteleostei</taxon>
        <taxon>Acanthomorphata</taxon>
        <taxon>Ovalentaria</taxon>
        <taxon>Atherinomorphae</taxon>
        <taxon>Cyprinodontiformes</taxon>
        <taxon>Nothobranchiidae</taxon>
        <taxon>Nothobranchius</taxon>
    </lineage>
</organism>
<sequence>RAAECLFSSPARSPQFLVDMDVLAVCSLSTPGFSLLAGPTVLVSLIILTCFETVSPFSDEMVFTLTNMALAC</sequence>
<feature type="non-terminal residue" evidence="1">
    <location>
        <position position="72"/>
    </location>
</feature>
<gene>
    <name evidence="1" type="primary">Nfu_g_1_024638</name>
</gene>
<protein>
    <submittedName>
        <fullName evidence="1">Uncharacterized protein</fullName>
    </submittedName>
</protein>
<reference evidence="1" key="1">
    <citation type="submission" date="2016-05" db="EMBL/GenBank/DDBJ databases">
        <authorList>
            <person name="Lavstsen T."/>
            <person name="Jespersen J.S."/>
        </authorList>
    </citation>
    <scope>NUCLEOTIDE SEQUENCE</scope>
    <source>
        <tissue evidence="1">Brain</tissue>
    </source>
</reference>
<reference evidence="1" key="2">
    <citation type="submission" date="2016-06" db="EMBL/GenBank/DDBJ databases">
        <title>The genome of a short-lived fish provides insights into sex chromosome evolution and the genetic control of aging.</title>
        <authorList>
            <person name="Reichwald K."/>
            <person name="Felder M."/>
            <person name="Petzold A."/>
            <person name="Koch P."/>
            <person name="Groth M."/>
            <person name="Platzer M."/>
        </authorList>
    </citation>
    <scope>NUCLEOTIDE SEQUENCE</scope>
    <source>
        <tissue evidence="1">Brain</tissue>
    </source>
</reference>
<dbReference type="AlphaFoldDB" id="A0A1A8NSH6"/>
<evidence type="ECO:0000313" key="1">
    <source>
        <dbReference type="EMBL" id="SBR72003.1"/>
    </source>
</evidence>
<name>A0A1A8NSH6_9TELE</name>
<proteinExistence type="predicted"/>
<accession>A0A1A8NSH6</accession>